<accession>Q6D783</accession>
<evidence type="ECO:0000313" key="12">
    <source>
        <dbReference type="EMBL" id="CAG74352.1"/>
    </source>
</evidence>
<dbReference type="Proteomes" id="UP000007966">
    <property type="component" value="Chromosome"/>
</dbReference>
<evidence type="ECO:0000256" key="3">
    <source>
        <dbReference type="ARBA" id="ARBA00012461"/>
    </source>
</evidence>
<reference evidence="12" key="1">
    <citation type="submission" date="2004-02" db="EMBL/GenBank/DDBJ databases">
        <title>The genome sequence of the enterobacterial phytopathogen Erwinia carotovora subsp. atroseptica SCRI1043 and functional genomic identification of novel virulence factors.</title>
        <authorList>
            <person name="Bell K.S."/>
            <person name="Sebaihia M."/>
            <person name="Pritchard L."/>
            <person name="Holden M."/>
            <person name="Hyman L.J."/>
            <person name="Holeva M.C."/>
            <person name="Thomson N.R."/>
            <person name="Bentley S.D."/>
            <person name="Churcher C."/>
            <person name="Mungall K."/>
            <person name="Atkin R."/>
            <person name="Bason N."/>
            <person name="Brooks K."/>
            <person name="Chillingworth T."/>
            <person name="Clark K."/>
            <person name="Doggett J."/>
            <person name="Fraser A."/>
            <person name="Hance Z."/>
            <person name="Hauser H."/>
            <person name="Jagels K."/>
            <person name="Moule S."/>
            <person name="Norbertczak H."/>
            <person name="Ormond D."/>
            <person name="Price C."/>
            <person name="Quail M.A."/>
            <person name="Sanders M."/>
            <person name="Walker D."/>
            <person name="Whitehead S."/>
            <person name="Salmond G.P.C."/>
            <person name="Birch P.R.J."/>
            <person name="Barrell B.G."/>
            <person name="Parkhill J."/>
            <person name="Toth I.K."/>
        </authorList>
    </citation>
    <scope>NUCLEOTIDE SEQUENCE</scope>
    <source>
        <strain evidence="12">SCRI1043</strain>
    </source>
</reference>
<evidence type="ECO:0000259" key="11">
    <source>
        <dbReference type="Pfam" id="PF00483"/>
    </source>
</evidence>
<dbReference type="InterPro" id="IPR005907">
    <property type="entry name" value="G1P_thy_trans_s"/>
</dbReference>
<dbReference type="EC" id="2.7.7.24" evidence="3 10"/>
<sequence length="290" mass="32489">MMKGIVLAGGSGTRLYPITRGISKQLLPIYDKPMVYYPISVLMLAGIREILVITTPEDMPAFQRLLGDGSRFGIELSYAIQPSPDGLAQAFIIGEEFINGERCALVLGDNIYFGQSFGKKLEAVAAKEEGATIFGYQVTDPERFGVVEFDQDFRALSIEEKPVKPKSSWAVTGLYFYDRDVVEMAKQVKPSHRGELEITTLNQMYLEQNRLDVELLGRGFAWLDTGTHDSLIEASQFIHTIEKRQGLKVACLEEIAFRKGWLSIQQVADEAKVMLKTSYGQYLTQLIAEK</sequence>
<dbReference type="PANTHER" id="PTHR43532">
    <property type="entry name" value="GLUCOSE-1-PHOSPHATE THYMIDYLYLTRANSFERASE"/>
    <property type="match status" value="1"/>
</dbReference>
<evidence type="ECO:0000256" key="6">
    <source>
        <dbReference type="ARBA" id="ARBA00022723"/>
    </source>
</evidence>
<evidence type="ECO:0000256" key="7">
    <source>
        <dbReference type="ARBA" id="ARBA00022842"/>
    </source>
</evidence>
<keyword evidence="7 10" id="KW-0460">Magnesium</keyword>
<dbReference type="InterPro" id="IPR005835">
    <property type="entry name" value="NTP_transferase_dom"/>
</dbReference>
<dbReference type="AlphaFoldDB" id="Q6D783"/>
<dbReference type="InterPro" id="IPR029044">
    <property type="entry name" value="Nucleotide-diphossugar_trans"/>
</dbReference>
<dbReference type="STRING" id="218491.ECA1442"/>
<dbReference type="eggNOG" id="COG1209">
    <property type="taxonomic scope" value="Bacteria"/>
</dbReference>
<protein>
    <recommendedName>
        <fullName evidence="3 10">Glucose-1-phosphate thymidylyltransferase</fullName>
        <ecNumber evidence="3 10">2.7.7.24</ecNumber>
    </recommendedName>
</protein>
<comment type="function">
    <text evidence="8 10">Catalyzes the formation of dTDP-glucose, from dTTP and glucose 1-phosphate, as well as its pyrophosphorolysis.</text>
</comment>
<evidence type="ECO:0000256" key="1">
    <source>
        <dbReference type="ARBA" id="ARBA00001946"/>
    </source>
</evidence>
<dbReference type="NCBIfam" id="TIGR01207">
    <property type="entry name" value="rmlA"/>
    <property type="match status" value="1"/>
</dbReference>
<gene>
    <name evidence="12" type="primary">rfbA</name>
    <name evidence="12" type="synonym">rffH</name>
    <name evidence="12" type="ordered locus">ECA1442</name>
</gene>
<evidence type="ECO:0000256" key="5">
    <source>
        <dbReference type="ARBA" id="ARBA00022695"/>
    </source>
</evidence>
<keyword evidence="6 10" id="KW-0479">Metal-binding</keyword>
<feature type="domain" description="Nucleotidyl transferase" evidence="11">
    <location>
        <begin position="3"/>
        <end position="239"/>
    </location>
</feature>
<dbReference type="SUPFAM" id="SSF53448">
    <property type="entry name" value="Nucleotide-diphospho-sugar transferases"/>
    <property type="match status" value="1"/>
</dbReference>
<evidence type="ECO:0000313" key="13">
    <source>
        <dbReference type="Proteomes" id="UP000007966"/>
    </source>
</evidence>
<comment type="catalytic activity">
    <reaction evidence="9 10">
        <text>dTTP + alpha-D-glucose 1-phosphate + H(+) = dTDP-alpha-D-glucose + diphosphate</text>
        <dbReference type="Rhea" id="RHEA:15225"/>
        <dbReference type="ChEBI" id="CHEBI:15378"/>
        <dbReference type="ChEBI" id="CHEBI:33019"/>
        <dbReference type="ChEBI" id="CHEBI:37568"/>
        <dbReference type="ChEBI" id="CHEBI:57477"/>
        <dbReference type="ChEBI" id="CHEBI:58601"/>
        <dbReference type="EC" id="2.7.7.24"/>
    </reaction>
</comment>
<evidence type="ECO:0000256" key="2">
    <source>
        <dbReference type="ARBA" id="ARBA00010480"/>
    </source>
</evidence>
<dbReference type="CDD" id="cd02538">
    <property type="entry name" value="G1P_TT_short"/>
    <property type="match status" value="1"/>
</dbReference>
<comment type="cofactor">
    <cofactor evidence="1">
        <name>Mg(2+)</name>
        <dbReference type="ChEBI" id="CHEBI:18420"/>
    </cofactor>
</comment>
<keyword evidence="13" id="KW-1185">Reference proteome</keyword>
<dbReference type="KEGG" id="eca:ECA1442"/>
<dbReference type="GO" id="GO:0046872">
    <property type="term" value="F:metal ion binding"/>
    <property type="evidence" value="ECO:0007669"/>
    <property type="project" value="UniProtKB-KW"/>
</dbReference>
<evidence type="ECO:0000256" key="10">
    <source>
        <dbReference type="RuleBase" id="RU003706"/>
    </source>
</evidence>
<keyword evidence="5 10" id="KW-0548">Nucleotidyltransferase</keyword>
<evidence type="ECO:0000256" key="9">
    <source>
        <dbReference type="ARBA" id="ARBA00049336"/>
    </source>
</evidence>
<dbReference type="HOGENOM" id="CLU_029499_9_0_6"/>
<dbReference type="Pfam" id="PF00483">
    <property type="entry name" value="NTP_transferase"/>
    <property type="match status" value="1"/>
</dbReference>
<name>Q6D783_PECAS</name>
<dbReference type="EMBL" id="BX950851">
    <property type="protein sequence ID" value="CAG74352.1"/>
    <property type="molecule type" value="Genomic_DNA"/>
</dbReference>
<dbReference type="GO" id="GO:0008879">
    <property type="term" value="F:glucose-1-phosphate thymidylyltransferase activity"/>
    <property type="evidence" value="ECO:0007669"/>
    <property type="project" value="UniProtKB-EC"/>
</dbReference>
<evidence type="ECO:0000256" key="8">
    <source>
        <dbReference type="ARBA" id="ARBA00037065"/>
    </source>
</evidence>
<comment type="similarity">
    <text evidence="2 10">Belongs to the glucose-1-phosphate thymidylyltransferase family.</text>
</comment>
<organism evidence="12 13">
    <name type="scientific">Pectobacterium atrosepticum (strain SCRI 1043 / ATCC BAA-672)</name>
    <name type="common">Erwinia carotovora subsp. atroseptica</name>
    <dbReference type="NCBI Taxonomy" id="218491"/>
    <lineage>
        <taxon>Bacteria</taxon>
        <taxon>Pseudomonadati</taxon>
        <taxon>Pseudomonadota</taxon>
        <taxon>Gammaproteobacteria</taxon>
        <taxon>Enterobacterales</taxon>
        <taxon>Pectobacteriaceae</taxon>
        <taxon>Pectobacterium</taxon>
    </lineage>
</organism>
<keyword evidence="4 10" id="KW-0808">Transferase</keyword>
<dbReference type="Gene3D" id="3.90.550.10">
    <property type="entry name" value="Spore Coat Polysaccharide Biosynthesis Protein SpsA, Chain A"/>
    <property type="match status" value="1"/>
</dbReference>
<evidence type="ECO:0000256" key="4">
    <source>
        <dbReference type="ARBA" id="ARBA00022679"/>
    </source>
</evidence>
<dbReference type="FunFam" id="3.90.550.10:FF:000023">
    <property type="entry name" value="Glucose-1-phosphate thymidylyltransferase"/>
    <property type="match status" value="1"/>
</dbReference>
<proteinExistence type="inferred from homology"/>
<dbReference type="PANTHER" id="PTHR43532:SF4">
    <property type="entry name" value="GLUCOSE-1-PHOSPHATE THYMIDYLYLTRANSFERASE 2"/>
    <property type="match status" value="1"/>
</dbReference>